<proteinExistence type="predicted"/>
<dbReference type="Proteomes" id="UP000507470">
    <property type="component" value="Unassembled WGS sequence"/>
</dbReference>
<dbReference type="EMBL" id="CACVKT020009359">
    <property type="protein sequence ID" value="CAC5421620.1"/>
    <property type="molecule type" value="Genomic_DNA"/>
</dbReference>
<reference evidence="1 2" key="1">
    <citation type="submission" date="2020-06" db="EMBL/GenBank/DDBJ databases">
        <authorList>
            <person name="Li R."/>
            <person name="Bekaert M."/>
        </authorList>
    </citation>
    <scope>NUCLEOTIDE SEQUENCE [LARGE SCALE GENOMIC DNA]</scope>
    <source>
        <strain evidence="2">wild</strain>
    </source>
</reference>
<evidence type="ECO:0000313" key="1">
    <source>
        <dbReference type="EMBL" id="CAC5421620.1"/>
    </source>
</evidence>
<gene>
    <name evidence="1" type="ORF">MCOR_53720</name>
</gene>
<name>A0A6J8EM31_MYTCO</name>
<sequence length="324" mass="37453">MALSKEQENFCKIAFLNVDVVTEALRTLLDYHLTEFGCTLEMLLNAHKHKLFHLYVNKKCQTNSCKHPIPDKRVLSKHQLSKLFNTLATTSPFKDFGNFTHCFAIKGLMTADLDVSMLRVVLSFCCIDLFWKSCLAKEGKSLKDFLNEHKHDLYHLWQLRTTCCKCNQYYKPPSDFCVLKKMQFEILFSDKVVPSCKPGTSCILCSCSVSPTLAERYIEDQIAIVVQDYFCPLKKIVNKLVDCRNNCYAHVNEAKFTDGMYNDIWTNVTTAIEQLSIYTNSKDALEQKITEVESLLLNMSVYGEYKQIIHNQIEEDKVRIHVTY</sequence>
<evidence type="ECO:0000313" key="2">
    <source>
        <dbReference type="Proteomes" id="UP000507470"/>
    </source>
</evidence>
<keyword evidence="2" id="KW-1185">Reference proteome</keyword>
<evidence type="ECO:0008006" key="3">
    <source>
        <dbReference type="Google" id="ProtNLM"/>
    </source>
</evidence>
<organism evidence="1 2">
    <name type="scientific">Mytilus coruscus</name>
    <name type="common">Sea mussel</name>
    <dbReference type="NCBI Taxonomy" id="42192"/>
    <lineage>
        <taxon>Eukaryota</taxon>
        <taxon>Metazoa</taxon>
        <taxon>Spiralia</taxon>
        <taxon>Lophotrochozoa</taxon>
        <taxon>Mollusca</taxon>
        <taxon>Bivalvia</taxon>
        <taxon>Autobranchia</taxon>
        <taxon>Pteriomorphia</taxon>
        <taxon>Mytilida</taxon>
        <taxon>Mytiloidea</taxon>
        <taxon>Mytilidae</taxon>
        <taxon>Mytilinae</taxon>
        <taxon>Mytilus</taxon>
    </lineage>
</organism>
<dbReference type="OrthoDB" id="10664139at2759"/>
<accession>A0A6J8EM31</accession>
<protein>
    <recommendedName>
        <fullName evidence="3">DZIP3-like HEPN domain-containing protein</fullName>
    </recommendedName>
</protein>
<dbReference type="AlphaFoldDB" id="A0A6J8EM31"/>